<evidence type="ECO:0008006" key="3">
    <source>
        <dbReference type="Google" id="ProtNLM"/>
    </source>
</evidence>
<name>A0ABN6WVJ3_9BACT</name>
<protein>
    <recommendedName>
        <fullName evidence="3">Methyl-accepting chemotaxis protein</fullName>
    </recommendedName>
</protein>
<keyword evidence="2" id="KW-1185">Reference proteome</keyword>
<gene>
    <name evidence="1" type="ORF">HCR_14320</name>
</gene>
<dbReference type="Gene3D" id="1.20.120.30">
    <property type="entry name" value="Aspartate receptor, ligand-binding domain"/>
    <property type="match status" value="1"/>
</dbReference>
<organism evidence="1 2">
    <name type="scientific">Hydrogenimonas cancrithermarum</name>
    <dbReference type="NCBI Taxonomy" id="2993563"/>
    <lineage>
        <taxon>Bacteria</taxon>
        <taxon>Pseudomonadati</taxon>
        <taxon>Campylobacterota</taxon>
        <taxon>Epsilonproteobacteria</taxon>
        <taxon>Campylobacterales</taxon>
        <taxon>Hydrogenimonadaceae</taxon>
        <taxon>Hydrogenimonas</taxon>
    </lineage>
</organism>
<evidence type="ECO:0000313" key="1">
    <source>
        <dbReference type="EMBL" id="BDY13120.1"/>
    </source>
</evidence>
<reference evidence="1 2" key="1">
    <citation type="submission" date="2023-03" db="EMBL/GenBank/DDBJ databases">
        <title>Description of Hydrogenimonas sp. ISO32.</title>
        <authorList>
            <person name="Mino S."/>
            <person name="Fukazawa S."/>
            <person name="Sawabe T."/>
        </authorList>
    </citation>
    <scope>NUCLEOTIDE SEQUENCE [LARGE SCALE GENOMIC DNA]</scope>
    <source>
        <strain evidence="1 2">ISO32</strain>
    </source>
</reference>
<proteinExistence type="predicted"/>
<dbReference type="RefSeq" id="WP_286336092.1">
    <property type="nucleotide sequence ID" value="NZ_AP027370.1"/>
</dbReference>
<dbReference type="EMBL" id="AP027370">
    <property type="protein sequence ID" value="BDY13120.1"/>
    <property type="molecule type" value="Genomic_DNA"/>
</dbReference>
<evidence type="ECO:0000313" key="2">
    <source>
        <dbReference type="Proteomes" id="UP001321445"/>
    </source>
</evidence>
<accession>A0ABN6WVJ3</accession>
<dbReference type="Proteomes" id="UP001321445">
    <property type="component" value="Chromosome"/>
</dbReference>
<sequence>MKKEDAVKHIEAAITAHERQLKTSRFMAYGMKVDEKDAALHEKVCSFGAWLYENIEWLKRFFGASTIEEIEKLHSLWHNENRKIYDLYLKKNTKGLLGKLFGPSGIEKGDIDRAKAYYADLKSVSDALLKRMKVLLVRAKSRPESDYEKIEEK</sequence>